<sequence>MRYVLYFVIYSCMIISLFITFLYLMTVVDPGLLQLPEKAARFMKANAKLAEDSPGELPSEMYIDFSELFNRSRKIITISY</sequence>
<reference evidence="2" key="1">
    <citation type="submission" date="2016-07" db="EMBL/GenBank/DDBJ databases">
        <authorList>
            <person name="Bretaudeau A."/>
        </authorList>
    </citation>
    <scope>NUCLEOTIDE SEQUENCE</scope>
    <source>
        <strain evidence="2">Rice</strain>
        <tissue evidence="2">Whole body</tissue>
    </source>
</reference>
<dbReference type="AlphaFoldDB" id="A0A2H1WFG9"/>
<protein>
    <submittedName>
        <fullName evidence="2">SFRICE_020271</fullName>
    </submittedName>
</protein>
<accession>A0A2H1WFG9</accession>
<organism evidence="2">
    <name type="scientific">Spodoptera frugiperda</name>
    <name type="common">Fall armyworm</name>
    <dbReference type="NCBI Taxonomy" id="7108"/>
    <lineage>
        <taxon>Eukaryota</taxon>
        <taxon>Metazoa</taxon>
        <taxon>Ecdysozoa</taxon>
        <taxon>Arthropoda</taxon>
        <taxon>Hexapoda</taxon>
        <taxon>Insecta</taxon>
        <taxon>Pterygota</taxon>
        <taxon>Neoptera</taxon>
        <taxon>Endopterygota</taxon>
        <taxon>Lepidoptera</taxon>
        <taxon>Glossata</taxon>
        <taxon>Ditrysia</taxon>
        <taxon>Noctuoidea</taxon>
        <taxon>Noctuidae</taxon>
        <taxon>Amphipyrinae</taxon>
        <taxon>Spodoptera</taxon>
    </lineage>
</organism>
<keyword evidence="1" id="KW-0472">Membrane</keyword>
<keyword evidence="1" id="KW-0812">Transmembrane</keyword>
<keyword evidence="1" id="KW-1133">Transmembrane helix</keyword>
<gene>
    <name evidence="2" type="ORF">SFRICE_020271</name>
</gene>
<feature type="transmembrane region" description="Helical" evidence="1">
    <location>
        <begin position="6"/>
        <end position="28"/>
    </location>
</feature>
<evidence type="ECO:0000256" key="1">
    <source>
        <dbReference type="SAM" id="Phobius"/>
    </source>
</evidence>
<dbReference type="EMBL" id="ODYU01008332">
    <property type="protein sequence ID" value="SOQ51828.1"/>
    <property type="molecule type" value="Genomic_DNA"/>
</dbReference>
<evidence type="ECO:0000313" key="2">
    <source>
        <dbReference type="EMBL" id="SOQ51828.1"/>
    </source>
</evidence>
<name>A0A2H1WFG9_SPOFR</name>
<proteinExistence type="predicted"/>